<organism evidence="1">
    <name type="scientific">Siphoviridae sp. ctvWR21</name>
    <dbReference type="NCBI Taxonomy" id="2827966"/>
    <lineage>
        <taxon>Viruses</taxon>
        <taxon>Duplodnaviria</taxon>
        <taxon>Heunggongvirae</taxon>
        <taxon>Uroviricota</taxon>
        <taxon>Caudoviricetes</taxon>
    </lineage>
</organism>
<evidence type="ECO:0000313" key="1">
    <source>
        <dbReference type="EMBL" id="DAF64257.1"/>
    </source>
</evidence>
<dbReference type="EMBL" id="BK032854">
    <property type="protein sequence ID" value="DAF64257.1"/>
    <property type="molecule type" value="Genomic_DNA"/>
</dbReference>
<name>A0A8S5TM60_9CAUD</name>
<proteinExistence type="predicted"/>
<sequence>MKLIDATWKGGSAYEVLILADKTPAVLPTSGKDVDGMSDSHTFAPMSVLYVTDPEAKHKFYIANESGQFVGQ</sequence>
<protein>
    <submittedName>
        <fullName evidence="1">Uncharacterized protein</fullName>
    </submittedName>
</protein>
<reference evidence="1" key="1">
    <citation type="journal article" date="2021" name="Proc. Natl. Acad. Sci. U.S.A.">
        <title>A Catalog of Tens of Thousands of Viruses from Human Metagenomes Reveals Hidden Associations with Chronic Diseases.</title>
        <authorList>
            <person name="Tisza M.J."/>
            <person name="Buck C.B."/>
        </authorList>
    </citation>
    <scope>NUCLEOTIDE SEQUENCE</scope>
    <source>
        <strain evidence="1">CtvWR21</strain>
    </source>
</reference>
<accession>A0A8S5TM60</accession>